<gene>
    <name evidence="1" type="ORF">V6N11_080002</name>
</gene>
<sequence>MNKYSLKVEIVCRPEINKGQSIHATLDLSQKAEKGMLLKDELCSEDRRNRFLNCLFSSCPQSSHKEKKSRNG</sequence>
<evidence type="ECO:0000313" key="1">
    <source>
        <dbReference type="EMBL" id="KAK9017523.1"/>
    </source>
</evidence>
<dbReference type="EMBL" id="JBBPBN010000020">
    <property type="protein sequence ID" value="KAK9017523.1"/>
    <property type="molecule type" value="Genomic_DNA"/>
</dbReference>
<dbReference type="Proteomes" id="UP001396334">
    <property type="component" value="Unassembled WGS sequence"/>
</dbReference>
<protein>
    <submittedName>
        <fullName evidence="1">Uncharacterized protein</fullName>
    </submittedName>
</protein>
<keyword evidence="2" id="KW-1185">Reference proteome</keyword>
<proteinExistence type="predicted"/>
<reference evidence="1 2" key="1">
    <citation type="journal article" date="2024" name="G3 (Bethesda)">
        <title>Genome assembly of Hibiscus sabdariffa L. provides insights into metabolisms of medicinal natural products.</title>
        <authorList>
            <person name="Kim T."/>
        </authorList>
    </citation>
    <scope>NUCLEOTIDE SEQUENCE [LARGE SCALE GENOMIC DNA]</scope>
    <source>
        <strain evidence="1">TK-2024</strain>
        <tissue evidence="1">Old leaves</tissue>
    </source>
</reference>
<name>A0ABR2RWZ7_9ROSI</name>
<evidence type="ECO:0000313" key="2">
    <source>
        <dbReference type="Proteomes" id="UP001396334"/>
    </source>
</evidence>
<organism evidence="1 2">
    <name type="scientific">Hibiscus sabdariffa</name>
    <name type="common">roselle</name>
    <dbReference type="NCBI Taxonomy" id="183260"/>
    <lineage>
        <taxon>Eukaryota</taxon>
        <taxon>Viridiplantae</taxon>
        <taxon>Streptophyta</taxon>
        <taxon>Embryophyta</taxon>
        <taxon>Tracheophyta</taxon>
        <taxon>Spermatophyta</taxon>
        <taxon>Magnoliopsida</taxon>
        <taxon>eudicotyledons</taxon>
        <taxon>Gunneridae</taxon>
        <taxon>Pentapetalae</taxon>
        <taxon>rosids</taxon>
        <taxon>malvids</taxon>
        <taxon>Malvales</taxon>
        <taxon>Malvaceae</taxon>
        <taxon>Malvoideae</taxon>
        <taxon>Hibiscus</taxon>
    </lineage>
</organism>
<accession>A0ABR2RWZ7</accession>
<comment type="caution">
    <text evidence="1">The sequence shown here is derived from an EMBL/GenBank/DDBJ whole genome shotgun (WGS) entry which is preliminary data.</text>
</comment>